<sequence length="386" mass="40364">MRMNAVWPWLMVVSAGIGLRVGIASVSPLLDRIQTELGVSTAALGLLTAIPVICMGGLSFMGGAVERRWGLLRSMRIALGVLGIGLLWRGWANGFAVLAMTAMLVGVGDALIRPLLSGFIKQTFGNESHAVMGLYAASMGIGAALSAYTTPHLAVALGSWQWGLGCWAVPVLLALLIWTRRPVPANSPPPRTTAAPRLAAMGVVWLTLFFGLQAGVNYTVVAWLPSVCLAQGTTASTAAYLMALFLCVQTLSSLLFPLLLGRMGQRLTLLSLGFAGVTAVGIMVLVMPYGGWIAAALLGIGTGGLFPIALSLPLIFSKSGYEATRLSSLSQSGGYALGGLLPWLTGVAVPMLGATVAVVVLCLTMLIVLMIVIGKVTVYQRSLRRA</sequence>
<dbReference type="SUPFAM" id="SSF103473">
    <property type="entry name" value="MFS general substrate transporter"/>
    <property type="match status" value="1"/>
</dbReference>
<name>A0A348HC53_9GAMM</name>
<dbReference type="STRING" id="1123510.GCA_000620025_00621"/>
<dbReference type="KEGG" id="zpl:ZBT109_0416"/>
<accession>A0A348HC53</accession>
<feature type="transmembrane region" description="Helical" evidence="4">
    <location>
        <begin position="292"/>
        <end position="316"/>
    </location>
</feature>
<evidence type="ECO:0000313" key="7">
    <source>
        <dbReference type="Proteomes" id="UP000267342"/>
    </source>
</evidence>
<dbReference type="PANTHER" id="PTHR23523:SF1">
    <property type="entry name" value="CYANATE TRANSPORT PROTEIN CYNX"/>
    <property type="match status" value="1"/>
</dbReference>
<dbReference type="InterPro" id="IPR011701">
    <property type="entry name" value="MFS"/>
</dbReference>
<evidence type="ECO:0000256" key="1">
    <source>
        <dbReference type="ARBA" id="ARBA00022692"/>
    </source>
</evidence>
<feature type="transmembrane region" description="Helical" evidence="4">
    <location>
        <begin position="128"/>
        <end position="148"/>
    </location>
</feature>
<feature type="transmembrane region" description="Helical" evidence="4">
    <location>
        <begin position="160"/>
        <end position="178"/>
    </location>
</feature>
<feature type="transmembrane region" description="Helical" evidence="4">
    <location>
        <begin position="267"/>
        <end position="286"/>
    </location>
</feature>
<feature type="transmembrane region" description="Helical" evidence="4">
    <location>
        <begin position="328"/>
        <end position="345"/>
    </location>
</feature>
<dbReference type="PROSITE" id="PS50850">
    <property type="entry name" value="MFS"/>
    <property type="match status" value="1"/>
</dbReference>
<dbReference type="EMBL" id="AP018933">
    <property type="protein sequence ID" value="BBG29205.1"/>
    <property type="molecule type" value="Genomic_DNA"/>
</dbReference>
<dbReference type="InterPro" id="IPR036259">
    <property type="entry name" value="MFS_trans_sf"/>
</dbReference>
<dbReference type="PANTHER" id="PTHR23523">
    <property type="match status" value="1"/>
</dbReference>
<feature type="transmembrane region" description="Helical" evidence="4">
    <location>
        <begin position="198"/>
        <end position="218"/>
    </location>
</feature>
<dbReference type="GO" id="GO:0022857">
    <property type="term" value="F:transmembrane transporter activity"/>
    <property type="evidence" value="ECO:0007669"/>
    <property type="project" value="InterPro"/>
</dbReference>
<reference evidence="6 7" key="1">
    <citation type="submission" date="2018-09" db="EMBL/GenBank/DDBJ databases">
        <title>Zymobacter palmae IAM14233 (=T109) whole genome analysis.</title>
        <authorList>
            <person name="Yanase H."/>
        </authorList>
    </citation>
    <scope>NUCLEOTIDE SEQUENCE [LARGE SCALE GENOMIC DNA]</scope>
    <source>
        <strain evidence="6 7">IAM14233</strain>
    </source>
</reference>
<dbReference type="Pfam" id="PF07690">
    <property type="entry name" value="MFS_1"/>
    <property type="match status" value="1"/>
</dbReference>
<feature type="transmembrane region" description="Helical" evidence="4">
    <location>
        <begin position="42"/>
        <end position="62"/>
    </location>
</feature>
<feature type="transmembrane region" description="Helical" evidence="4">
    <location>
        <begin position="238"/>
        <end position="260"/>
    </location>
</feature>
<feature type="transmembrane region" description="Helical" evidence="4">
    <location>
        <begin position="351"/>
        <end position="374"/>
    </location>
</feature>
<feature type="domain" description="Major facilitator superfamily (MFS) profile" evidence="5">
    <location>
        <begin position="1"/>
        <end position="377"/>
    </location>
</feature>
<evidence type="ECO:0000313" key="6">
    <source>
        <dbReference type="EMBL" id="BBG29205.1"/>
    </source>
</evidence>
<evidence type="ECO:0000256" key="4">
    <source>
        <dbReference type="SAM" id="Phobius"/>
    </source>
</evidence>
<feature type="transmembrane region" description="Helical" evidence="4">
    <location>
        <begin position="97"/>
        <end position="116"/>
    </location>
</feature>
<dbReference type="AlphaFoldDB" id="A0A348HC53"/>
<feature type="transmembrane region" description="Helical" evidence="4">
    <location>
        <begin position="7"/>
        <end position="30"/>
    </location>
</feature>
<dbReference type="Proteomes" id="UP000267342">
    <property type="component" value="Chromosome"/>
</dbReference>
<feature type="transmembrane region" description="Helical" evidence="4">
    <location>
        <begin position="74"/>
        <end position="91"/>
    </location>
</feature>
<keyword evidence="1 4" id="KW-0812">Transmembrane</keyword>
<dbReference type="RefSeq" id="WP_038277693.1">
    <property type="nucleotide sequence ID" value="NZ_AP018933.1"/>
</dbReference>
<evidence type="ECO:0000259" key="5">
    <source>
        <dbReference type="PROSITE" id="PS50850"/>
    </source>
</evidence>
<gene>
    <name evidence="6" type="ORF">ZBT109_0416</name>
</gene>
<keyword evidence="3 4" id="KW-0472">Membrane</keyword>
<dbReference type="InterPro" id="IPR020846">
    <property type="entry name" value="MFS_dom"/>
</dbReference>
<keyword evidence="2 4" id="KW-1133">Transmembrane helix</keyword>
<protein>
    <submittedName>
        <fullName evidence="6">Cyanate permease</fullName>
    </submittedName>
</protein>
<organism evidence="6 7">
    <name type="scientific">Zymobacter palmae</name>
    <dbReference type="NCBI Taxonomy" id="33074"/>
    <lineage>
        <taxon>Bacteria</taxon>
        <taxon>Pseudomonadati</taxon>
        <taxon>Pseudomonadota</taxon>
        <taxon>Gammaproteobacteria</taxon>
        <taxon>Oceanospirillales</taxon>
        <taxon>Halomonadaceae</taxon>
        <taxon>Zymobacter group</taxon>
        <taxon>Zymobacter</taxon>
    </lineage>
</organism>
<proteinExistence type="predicted"/>
<dbReference type="InterPro" id="IPR052524">
    <property type="entry name" value="MFS_Cyanate_Porter"/>
</dbReference>
<evidence type="ECO:0000256" key="3">
    <source>
        <dbReference type="ARBA" id="ARBA00023136"/>
    </source>
</evidence>
<keyword evidence="7" id="KW-1185">Reference proteome</keyword>
<dbReference type="Gene3D" id="1.20.1250.20">
    <property type="entry name" value="MFS general substrate transporter like domains"/>
    <property type="match status" value="2"/>
</dbReference>
<evidence type="ECO:0000256" key="2">
    <source>
        <dbReference type="ARBA" id="ARBA00022989"/>
    </source>
</evidence>